<keyword evidence="14" id="KW-1185">Reference proteome</keyword>
<feature type="region of interest" description="Disordered" evidence="12">
    <location>
        <begin position="16"/>
        <end position="82"/>
    </location>
</feature>
<evidence type="ECO:0000256" key="8">
    <source>
        <dbReference type="ARBA" id="ARBA00022989"/>
    </source>
</evidence>
<dbReference type="GO" id="GO:0005789">
    <property type="term" value="C:endoplasmic reticulum membrane"/>
    <property type="evidence" value="ECO:0007669"/>
    <property type="project" value="UniProtKB-SubCell"/>
</dbReference>
<comment type="function">
    <text evidence="11">Microtubule-binding protein required to ensure proper cell division and nuclear envelope reassembly by sequestering the endoplasmic reticulum away from chromosomes during mitosis. Probably acts by clearing the endoplasmic reticulum membrane from metaphase chromosomes.</text>
</comment>
<feature type="compositionally biased region" description="Polar residues" evidence="12">
    <location>
        <begin position="221"/>
        <end position="246"/>
    </location>
</feature>
<dbReference type="PANTHER" id="PTHR12300:SF39">
    <property type="entry name" value="RECEPTOR EXPRESSION-ENHANCING PROTEIN 3"/>
    <property type="match status" value="1"/>
</dbReference>
<keyword evidence="4" id="KW-0812">Transmembrane</keyword>
<accession>A0AAD8Z5W1</accession>
<keyword evidence="6" id="KW-0498">Mitosis</keyword>
<dbReference type="AlphaFoldDB" id="A0AAD8Z5W1"/>
<dbReference type="InterPro" id="IPR004345">
    <property type="entry name" value="TB2_DP1_HVA22"/>
</dbReference>
<evidence type="ECO:0000256" key="2">
    <source>
        <dbReference type="ARBA" id="ARBA00008573"/>
    </source>
</evidence>
<evidence type="ECO:0000256" key="11">
    <source>
        <dbReference type="ARBA" id="ARBA00037282"/>
    </source>
</evidence>
<evidence type="ECO:0000256" key="9">
    <source>
        <dbReference type="ARBA" id="ARBA00023136"/>
    </source>
</evidence>
<evidence type="ECO:0000313" key="13">
    <source>
        <dbReference type="EMBL" id="KAK1793041.1"/>
    </source>
</evidence>
<evidence type="ECO:0000256" key="5">
    <source>
        <dbReference type="ARBA" id="ARBA00022701"/>
    </source>
</evidence>
<evidence type="ECO:0000256" key="7">
    <source>
        <dbReference type="ARBA" id="ARBA00022824"/>
    </source>
</evidence>
<evidence type="ECO:0000256" key="3">
    <source>
        <dbReference type="ARBA" id="ARBA00022618"/>
    </source>
</evidence>
<keyword evidence="3" id="KW-0132">Cell division</keyword>
<feature type="compositionally biased region" description="Basic and acidic residues" evidence="12">
    <location>
        <begin position="386"/>
        <end position="398"/>
    </location>
</feature>
<dbReference type="GO" id="GO:0071782">
    <property type="term" value="C:endoplasmic reticulum tubular network"/>
    <property type="evidence" value="ECO:0007669"/>
    <property type="project" value="TreeGrafter"/>
</dbReference>
<dbReference type="EMBL" id="JAROKS010000018">
    <property type="protein sequence ID" value="KAK1793041.1"/>
    <property type="molecule type" value="Genomic_DNA"/>
</dbReference>
<comment type="similarity">
    <text evidence="2">Belongs to the DP1 family.</text>
</comment>
<dbReference type="GO" id="GO:0051301">
    <property type="term" value="P:cell division"/>
    <property type="evidence" value="ECO:0007669"/>
    <property type="project" value="UniProtKB-KW"/>
</dbReference>
<feature type="compositionally biased region" description="Basic and acidic residues" evidence="12">
    <location>
        <begin position="324"/>
        <end position="354"/>
    </location>
</feature>
<feature type="region of interest" description="Disordered" evidence="12">
    <location>
        <begin position="597"/>
        <end position="682"/>
    </location>
</feature>
<protein>
    <recommendedName>
        <fullName evidence="15">Receptor expression-enhancing protein</fullName>
    </recommendedName>
</protein>
<sequence length="682" mass="75802">MFKFFISHCTMWEPGCRDKTDYSNIPPAPESAGRTRSELDQPPHGSASGGSGELPRSTNRFTLPPPNSESAPPCPSSLCETNRSDWLKPSARSRRATTTRAAECGRDGLVEYSAGTTEDDLLHQHSEDKGLGFRAFYPPSREVEDVHCSVSVPSWDVEDVHCSVSMPSWDVEDVHCSVSMPSWEVEDVHCSVSVPSWEVEDMHCSVSVPSWDVEDVHCSTSLHADQTPPGSVSTQRRVSTQTSLHADQSPPGPVSTQTRLHPDQSPPREESPPRDQSPPGPVSTQTSLHPDQSPRRPVSTWISLHADQSPPGPVSTQTSLHPDQSPRRPDSTRISLHPEKSLHPETSLHPDQSPRRPVSTWTSLHADQSPPGSVSTQTSLHPDQSPPREESPPREQSPRRPVSTWISLHLDQSPRRPVSTRTSLHADQSPPGPVSTQLVFGTLYPAYYSYKAVRTKNVKEYVRWMMYWIVFALYTVVETITDLSMAWFPLYHELKVAFVVWLLSPYTRGASLIYRKFLHPLLASKEREIDDYIVQAKERSYETMVSFGRQGLTIAASAAVSAAVKGQGAISERLRSFSIADLTQVPSDQAALRSPVHGAMQTSSLGPGGPGYYAYRQEEEGHREEVDRTLSEEESPVPKGLRRSQSVKVTRSKAVRKEPRYGSLKIKTRRRPAITSSTFEQP</sequence>
<gene>
    <name evidence="13" type="ORF">P4O66_011380</name>
</gene>
<organism evidence="13 14">
    <name type="scientific">Electrophorus voltai</name>
    <dbReference type="NCBI Taxonomy" id="2609070"/>
    <lineage>
        <taxon>Eukaryota</taxon>
        <taxon>Metazoa</taxon>
        <taxon>Chordata</taxon>
        <taxon>Craniata</taxon>
        <taxon>Vertebrata</taxon>
        <taxon>Euteleostomi</taxon>
        <taxon>Actinopterygii</taxon>
        <taxon>Neopterygii</taxon>
        <taxon>Teleostei</taxon>
        <taxon>Ostariophysi</taxon>
        <taxon>Gymnotiformes</taxon>
        <taxon>Gymnotoidei</taxon>
        <taxon>Gymnotidae</taxon>
        <taxon>Electrophorus</taxon>
    </lineage>
</organism>
<evidence type="ECO:0000313" key="14">
    <source>
        <dbReference type="Proteomes" id="UP001239994"/>
    </source>
</evidence>
<dbReference type="Proteomes" id="UP001239994">
    <property type="component" value="Unassembled WGS sequence"/>
</dbReference>
<feature type="compositionally biased region" description="Basic and acidic residues" evidence="12">
    <location>
        <begin position="260"/>
        <end position="273"/>
    </location>
</feature>
<keyword evidence="8" id="KW-1133">Transmembrane helix</keyword>
<feature type="region of interest" description="Disordered" evidence="12">
    <location>
        <begin position="221"/>
        <end position="433"/>
    </location>
</feature>
<dbReference type="Pfam" id="PF03134">
    <property type="entry name" value="TB2_DP1_HVA22"/>
    <property type="match status" value="1"/>
</dbReference>
<keyword evidence="7" id="KW-0256">Endoplasmic reticulum</keyword>
<comment type="subcellular location">
    <subcellularLocation>
        <location evidence="1">Endoplasmic reticulum membrane</location>
        <topology evidence="1">Multi-pass membrane protein</topology>
    </subcellularLocation>
</comment>
<feature type="compositionally biased region" description="Polar residues" evidence="12">
    <location>
        <begin position="359"/>
        <end position="382"/>
    </location>
</feature>
<feature type="compositionally biased region" description="Basic and acidic residues" evidence="12">
    <location>
        <begin position="616"/>
        <end position="631"/>
    </location>
</feature>
<comment type="caution">
    <text evidence="13">The sequence shown here is derived from an EMBL/GenBank/DDBJ whole genome shotgun (WGS) entry which is preliminary data.</text>
</comment>
<dbReference type="GO" id="GO:0005881">
    <property type="term" value="C:cytoplasmic microtubule"/>
    <property type="evidence" value="ECO:0007669"/>
    <property type="project" value="TreeGrafter"/>
</dbReference>
<dbReference type="GO" id="GO:0071786">
    <property type="term" value="P:endoplasmic reticulum tubular network organization"/>
    <property type="evidence" value="ECO:0007669"/>
    <property type="project" value="TreeGrafter"/>
</dbReference>
<reference evidence="13" key="1">
    <citation type="submission" date="2023-03" db="EMBL/GenBank/DDBJ databases">
        <title>Electrophorus voltai genome.</title>
        <authorList>
            <person name="Bian C."/>
        </authorList>
    </citation>
    <scope>NUCLEOTIDE SEQUENCE</scope>
    <source>
        <strain evidence="13">CB-2022</strain>
        <tissue evidence="13">Muscle</tissue>
    </source>
</reference>
<name>A0AAD8Z5W1_9TELE</name>
<keyword evidence="5" id="KW-0493">Microtubule</keyword>
<proteinExistence type="inferred from homology"/>
<dbReference type="PANTHER" id="PTHR12300">
    <property type="entry name" value="HVA22-LIKE PROTEINS"/>
    <property type="match status" value="1"/>
</dbReference>
<feature type="compositionally biased region" description="Pro residues" evidence="12">
    <location>
        <begin position="63"/>
        <end position="75"/>
    </location>
</feature>
<keyword evidence="9" id="KW-0472">Membrane</keyword>
<dbReference type="GO" id="GO:0008017">
    <property type="term" value="F:microtubule binding"/>
    <property type="evidence" value="ECO:0007669"/>
    <property type="project" value="TreeGrafter"/>
</dbReference>
<evidence type="ECO:0000256" key="1">
    <source>
        <dbReference type="ARBA" id="ARBA00004477"/>
    </source>
</evidence>
<evidence type="ECO:0000256" key="10">
    <source>
        <dbReference type="ARBA" id="ARBA00023306"/>
    </source>
</evidence>
<keyword evidence="10" id="KW-0131">Cell cycle</keyword>
<evidence type="ECO:0008006" key="15">
    <source>
        <dbReference type="Google" id="ProtNLM"/>
    </source>
</evidence>
<evidence type="ECO:0000256" key="6">
    <source>
        <dbReference type="ARBA" id="ARBA00022776"/>
    </source>
</evidence>
<evidence type="ECO:0000256" key="4">
    <source>
        <dbReference type="ARBA" id="ARBA00022692"/>
    </source>
</evidence>
<evidence type="ECO:0000256" key="12">
    <source>
        <dbReference type="SAM" id="MobiDB-lite"/>
    </source>
</evidence>